<organism evidence="1 2">
    <name type="scientific">Agathobacter rectalis</name>
    <dbReference type="NCBI Taxonomy" id="39491"/>
    <lineage>
        <taxon>Bacteria</taxon>
        <taxon>Bacillati</taxon>
        <taxon>Bacillota</taxon>
        <taxon>Clostridia</taxon>
        <taxon>Lachnospirales</taxon>
        <taxon>Lachnospiraceae</taxon>
        <taxon>Agathobacter</taxon>
    </lineage>
</organism>
<name>A0A3E4YLU5_9FIRM</name>
<evidence type="ECO:0000313" key="1">
    <source>
        <dbReference type="EMBL" id="RGM75461.1"/>
    </source>
</evidence>
<sequence>MKIIIVQGMTCLGKTTLCKQLQNDIPNCGYFALDTYKEEMWDKFGFDSAKQREHQSNLAKQLFYSDIYTAIKNKSYDYILVDYTFVNKVWDELMENLKIWSIPAKTIYLKPTDLSEHKKVWENRSRDFTIRHPGHGATHYHNGKGTDYTNNYETKIYNKLPTKGEVLDIDVSFNPYGLNISFNTIKEFIVKATIYF</sequence>
<gene>
    <name evidence="1" type="ORF">DXB99_02760</name>
</gene>
<dbReference type="Proteomes" id="UP000260758">
    <property type="component" value="Unassembled WGS sequence"/>
</dbReference>
<dbReference type="InterPro" id="IPR027417">
    <property type="entry name" value="P-loop_NTPase"/>
</dbReference>
<dbReference type="RefSeq" id="WP_117718220.1">
    <property type="nucleotide sequence ID" value="NZ_CP143947.1"/>
</dbReference>
<protein>
    <submittedName>
        <fullName evidence="1">Uncharacterized protein</fullName>
    </submittedName>
</protein>
<dbReference type="Gene3D" id="3.40.50.300">
    <property type="entry name" value="P-loop containing nucleotide triphosphate hydrolases"/>
    <property type="match status" value="1"/>
</dbReference>
<dbReference type="EMBL" id="QSTP01000001">
    <property type="protein sequence ID" value="RGM75461.1"/>
    <property type="molecule type" value="Genomic_DNA"/>
</dbReference>
<dbReference type="SUPFAM" id="SSF52540">
    <property type="entry name" value="P-loop containing nucleoside triphosphate hydrolases"/>
    <property type="match status" value="1"/>
</dbReference>
<comment type="caution">
    <text evidence="1">The sequence shown here is derived from an EMBL/GenBank/DDBJ whole genome shotgun (WGS) entry which is preliminary data.</text>
</comment>
<reference evidence="1 2" key="1">
    <citation type="submission" date="2018-08" db="EMBL/GenBank/DDBJ databases">
        <title>A genome reference for cultivated species of the human gut microbiota.</title>
        <authorList>
            <person name="Zou Y."/>
            <person name="Xue W."/>
            <person name="Luo G."/>
        </authorList>
    </citation>
    <scope>NUCLEOTIDE SEQUENCE [LARGE SCALE GENOMIC DNA]</scope>
    <source>
        <strain evidence="1 2">OM07-13</strain>
    </source>
</reference>
<proteinExistence type="predicted"/>
<evidence type="ECO:0000313" key="2">
    <source>
        <dbReference type="Proteomes" id="UP000260758"/>
    </source>
</evidence>
<accession>A0A3E4YLU5</accession>
<dbReference type="AlphaFoldDB" id="A0A3E4YLU5"/>